<evidence type="ECO:0000256" key="4">
    <source>
        <dbReference type="ARBA" id="ARBA00034521"/>
    </source>
</evidence>
<evidence type="ECO:0000259" key="9">
    <source>
        <dbReference type="Pfam" id="PF13847"/>
    </source>
</evidence>
<evidence type="ECO:0000256" key="7">
    <source>
        <dbReference type="ARBA" id="ARBA00047943"/>
    </source>
</evidence>
<accession>A0A9E6XVI8</accession>
<evidence type="ECO:0000256" key="5">
    <source>
        <dbReference type="ARBA" id="ARBA00034545"/>
    </source>
</evidence>
<evidence type="ECO:0000313" key="10">
    <source>
        <dbReference type="EMBL" id="UGS35208.1"/>
    </source>
</evidence>
<evidence type="ECO:0000256" key="8">
    <source>
        <dbReference type="ARBA" id="ARBA00048428"/>
    </source>
</evidence>
<comment type="similarity">
    <text evidence="3">Belongs to the methyltransferase superfamily. Arsenite methyltransferase family.</text>
</comment>
<comment type="catalytic activity">
    <reaction evidence="7">
        <text>arsenic triglutathione + 2 [thioredoxin]-dithiol + 2 S-adenosyl-L-methionine + H2O = dimethylarsinous acid + 2 [thioredoxin]-disulfide + 3 glutathione + 2 S-adenosyl-L-homocysteine + 2 H(+)</text>
        <dbReference type="Rhea" id="RHEA:69464"/>
        <dbReference type="Rhea" id="RHEA-COMP:10698"/>
        <dbReference type="Rhea" id="RHEA-COMP:10700"/>
        <dbReference type="ChEBI" id="CHEBI:15377"/>
        <dbReference type="ChEBI" id="CHEBI:15378"/>
        <dbReference type="ChEBI" id="CHEBI:23808"/>
        <dbReference type="ChEBI" id="CHEBI:29950"/>
        <dbReference type="ChEBI" id="CHEBI:50058"/>
        <dbReference type="ChEBI" id="CHEBI:57856"/>
        <dbReference type="ChEBI" id="CHEBI:57925"/>
        <dbReference type="ChEBI" id="CHEBI:59789"/>
        <dbReference type="ChEBI" id="CHEBI:183640"/>
        <dbReference type="EC" id="2.1.1.137"/>
    </reaction>
</comment>
<sequence length="262" mass="27737">MTVATEAPVVELEQVRREIRAMYREVARDPAGDFHFEMGRGLAERLGYPAPWLDAVPAQALASFAGVGHMIDLAELAPGDHVVDLGSGSGTDAFVAAHLVGPGGGVTGVDMTEHQLGKARTQRDLAGIDHVVFVKGYVEEPPVEAGSADAVISNGVLNLVPDKARAFAAAARALRPGGRLALADIVSARELKARTRANTQLWAACIAGAVPLERYLDGIRVAGLTVDEVRVNHQYRFVSQRALDAADTYGVVSVSIRATKPK</sequence>
<feature type="domain" description="Methyltransferase" evidence="9">
    <location>
        <begin position="78"/>
        <end position="210"/>
    </location>
</feature>
<comment type="catalytic activity">
    <reaction evidence="6">
        <text>arsenic triglutathione + [thioredoxin]-dithiol + S-adenosyl-L-methionine + 2 H2O = methylarsonous acid + [thioredoxin]-disulfide + 3 glutathione + S-adenosyl-L-homocysteine + H(+)</text>
        <dbReference type="Rhea" id="RHEA:69460"/>
        <dbReference type="Rhea" id="RHEA-COMP:10698"/>
        <dbReference type="Rhea" id="RHEA-COMP:10700"/>
        <dbReference type="ChEBI" id="CHEBI:15377"/>
        <dbReference type="ChEBI" id="CHEBI:15378"/>
        <dbReference type="ChEBI" id="CHEBI:17826"/>
        <dbReference type="ChEBI" id="CHEBI:29950"/>
        <dbReference type="ChEBI" id="CHEBI:50058"/>
        <dbReference type="ChEBI" id="CHEBI:57856"/>
        <dbReference type="ChEBI" id="CHEBI:57925"/>
        <dbReference type="ChEBI" id="CHEBI:59789"/>
        <dbReference type="ChEBI" id="CHEBI:183640"/>
        <dbReference type="EC" id="2.1.1.137"/>
    </reaction>
</comment>
<protein>
    <recommendedName>
        <fullName evidence="5">Arsenite methyltransferase</fullName>
        <ecNumber evidence="4">2.1.1.137</ecNumber>
    </recommendedName>
</protein>
<dbReference type="SUPFAM" id="SSF53335">
    <property type="entry name" value="S-adenosyl-L-methionine-dependent methyltransferases"/>
    <property type="match status" value="1"/>
</dbReference>
<dbReference type="EMBL" id="CP087164">
    <property type="protein sequence ID" value="UGS35208.1"/>
    <property type="molecule type" value="Genomic_DNA"/>
</dbReference>
<dbReference type="Proteomes" id="UP001162834">
    <property type="component" value="Chromosome"/>
</dbReference>
<dbReference type="Gene3D" id="3.40.50.150">
    <property type="entry name" value="Vaccinia Virus protein VP39"/>
    <property type="match status" value="1"/>
</dbReference>
<dbReference type="InterPro" id="IPR026669">
    <property type="entry name" value="Arsenite_MeTrfase-like"/>
</dbReference>
<dbReference type="KEGG" id="sbae:DSM104329_01593"/>
<dbReference type="CDD" id="cd02440">
    <property type="entry name" value="AdoMet_MTases"/>
    <property type="match status" value="1"/>
</dbReference>
<evidence type="ECO:0000313" key="11">
    <source>
        <dbReference type="Proteomes" id="UP001162834"/>
    </source>
</evidence>
<dbReference type="EC" id="2.1.1.137" evidence="4"/>
<gene>
    <name evidence="10" type="primary">arsM_1</name>
    <name evidence="10" type="ORF">DSM104329_01593</name>
</gene>
<evidence type="ECO:0000256" key="3">
    <source>
        <dbReference type="ARBA" id="ARBA00034487"/>
    </source>
</evidence>
<dbReference type="RefSeq" id="WP_259314868.1">
    <property type="nucleotide sequence ID" value="NZ_CP087164.1"/>
</dbReference>
<dbReference type="PANTHER" id="PTHR43675:SF8">
    <property type="entry name" value="ARSENITE METHYLTRANSFERASE"/>
    <property type="match status" value="1"/>
</dbReference>
<dbReference type="Pfam" id="PF13847">
    <property type="entry name" value="Methyltransf_31"/>
    <property type="match status" value="1"/>
</dbReference>
<evidence type="ECO:0000256" key="6">
    <source>
        <dbReference type="ARBA" id="ARBA00047941"/>
    </source>
</evidence>
<dbReference type="AlphaFoldDB" id="A0A9E6XVI8"/>
<dbReference type="GO" id="GO:0032259">
    <property type="term" value="P:methylation"/>
    <property type="evidence" value="ECO:0007669"/>
    <property type="project" value="UniProtKB-KW"/>
</dbReference>
<proteinExistence type="inferred from homology"/>
<dbReference type="InterPro" id="IPR029063">
    <property type="entry name" value="SAM-dependent_MTases_sf"/>
</dbReference>
<dbReference type="GO" id="GO:0030791">
    <property type="term" value="F:arsenite methyltransferase activity"/>
    <property type="evidence" value="ECO:0007669"/>
    <property type="project" value="UniProtKB-EC"/>
</dbReference>
<comment type="catalytic activity">
    <reaction evidence="8">
        <text>arsenic triglutathione + 3 [thioredoxin]-dithiol + 3 S-adenosyl-L-methionine = trimethylarsine + 3 [thioredoxin]-disulfide + 3 glutathione + 3 S-adenosyl-L-homocysteine + 3 H(+)</text>
        <dbReference type="Rhea" id="RHEA:69432"/>
        <dbReference type="Rhea" id="RHEA-COMP:10698"/>
        <dbReference type="Rhea" id="RHEA-COMP:10700"/>
        <dbReference type="ChEBI" id="CHEBI:15378"/>
        <dbReference type="ChEBI" id="CHEBI:27130"/>
        <dbReference type="ChEBI" id="CHEBI:29950"/>
        <dbReference type="ChEBI" id="CHEBI:50058"/>
        <dbReference type="ChEBI" id="CHEBI:57856"/>
        <dbReference type="ChEBI" id="CHEBI:57925"/>
        <dbReference type="ChEBI" id="CHEBI:59789"/>
        <dbReference type="ChEBI" id="CHEBI:183640"/>
        <dbReference type="EC" id="2.1.1.137"/>
    </reaction>
</comment>
<keyword evidence="11" id="KW-1185">Reference proteome</keyword>
<evidence type="ECO:0000256" key="1">
    <source>
        <dbReference type="ARBA" id="ARBA00022679"/>
    </source>
</evidence>
<reference evidence="10" key="1">
    <citation type="journal article" date="2022" name="Int. J. Syst. Evol. Microbiol.">
        <title>Pseudomonas aegrilactucae sp. nov. and Pseudomonas morbosilactucae sp. nov., pathogens causing bacterial rot of lettuce in Japan.</title>
        <authorList>
            <person name="Sawada H."/>
            <person name="Fujikawa T."/>
            <person name="Satou M."/>
        </authorList>
    </citation>
    <scope>NUCLEOTIDE SEQUENCE</scope>
    <source>
        <strain evidence="10">0166_1</strain>
    </source>
</reference>
<keyword evidence="1 10" id="KW-0808">Transferase</keyword>
<organism evidence="10 11">
    <name type="scientific">Capillimicrobium parvum</name>
    <dbReference type="NCBI Taxonomy" id="2884022"/>
    <lineage>
        <taxon>Bacteria</taxon>
        <taxon>Bacillati</taxon>
        <taxon>Actinomycetota</taxon>
        <taxon>Thermoleophilia</taxon>
        <taxon>Solirubrobacterales</taxon>
        <taxon>Capillimicrobiaceae</taxon>
        <taxon>Capillimicrobium</taxon>
    </lineage>
</organism>
<evidence type="ECO:0000256" key="2">
    <source>
        <dbReference type="ARBA" id="ARBA00022691"/>
    </source>
</evidence>
<dbReference type="PANTHER" id="PTHR43675">
    <property type="entry name" value="ARSENITE METHYLTRANSFERASE"/>
    <property type="match status" value="1"/>
</dbReference>
<keyword evidence="10" id="KW-0489">Methyltransferase</keyword>
<name>A0A9E6XVI8_9ACTN</name>
<keyword evidence="2" id="KW-0949">S-adenosyl-L-methionine</keyword>
<dbReference type="InterPro" id="IPR025714">
    <property type="entry name" value="Methyltranfer_dom"/>
</dbReference>